<dbReference type="PROSITE" id="PS51257">
    <property type="entry name" value="PROKAR_LIPOPROTEIN"/>
    <property type="match status" value="1"/>
</dbReference>
<evidence type="ECO:0000313" key="2">
    <source>
        <dbReference type="EMBL" id="AVU73996.1"/>
    </source>
</evidence>
<dbReference type="RefSeq" id="WP_107321444.1">
    <property type="nucleotide sequence ID" value="NZ_CP024081.1"/>
</dbReference>
<keyword evidence="3" id="KW-1185">Reference proteome</keyword>
<accession>A0ABM6U9F3</accession>
<proteinExistence type="predicted"/>
<evidence type="ECO:0008006" key="4">
    <source>
        <dbReference type="Google" id="ProtNLM"/>
    </source>
</evidence>
<dbReference type="EMBL" id="CP024081">
    <property type="protein sequence ID" value="AVU73996.1"/>
    <property type="molecule type" value="Genomic_DNA"/>
</dbReference>
<sequence>MRVFAIFLALCLMAGCASKPDYYVSATPVTIPKTATFWIDTFDVEVVGKNDRFLPDEKVREQLHTDLIGRLLEDNRYASSKETADYLLDVNSVYARRIQDTQGGFMSKIVADGTLLASVDFSYQVKVKKAGAEVLHFAQARQGLMPGGAIGQFQNMRSMVGALTNRGNSDVEGFYTGQLSRFIADDLRAIPSR</sequence>
<evidence type="ECO:0000256" key="1">
    <source>
        <dbReference type="SAM" id="SignalP"/>
    </source>
</evidence>
<feature type="signal peptide" evidence="1">
    <location>
        <begin position="1"/>
        <end position="19"/>
    </location>
</feature>
<gene>
    <name evidence="2" type="ORF">CRX69_01885</name>
</gene>
<name>A0ABM6U9F3_9PSED</name>
<reference evidence="2 3" key="1">
    <citation type="journal article" date="2018" name="Front. Microbiol.">
        <title>Pseudomonas rhizophila S211, a New Plant Growth-Promoting Rhizobacterium with Potential in Pesticide-Bioremediation.</title>
        <authorList>
            <person name="Hassen W."/>
            <person name="Neifar M."/>
            <person name="Cherif H."/>
            <person name="Najjari A."/>
            <person name="Chouchane H."/>
            <person name="Driouich R.C."/>
            <person name="Salah A."/>
            <person name="Naili F."/>
            <person name="Mosbah A."/>
            <person name="Souissi Y."/>
            <person name="Raddadi N."/>
            <person name="Ouzari H.I."/>
            <person name="Fava F."/>
            <person name="Cherif A."/>
        </authorList>
    </citation>
    <scope>NUCLEOTIDE SEQUENCE [LARGE SCALE GENOMIC DNA]</scope>
    <source>
        <strain evidence="2 3">S211</strain>
    </source>
</reference>
<feature type="chain" id="PRO_5047315980" description="Lipoprotein" evidence="1">
    <location>
        <begin position="20"/>
        <end position="193"/>
    </location>
</feature>
<keyword evidence="1" id="KW-0732">Signal</keyword>
<evidence type="ECO:0000313" key="3">
    <source>
        <dbReference type="Proteomes" id="UP000241936"/>
    </source>
</evidence>
<protein>
    <recommendedName>
        <fullName evidence="4">Lipoprotein</fullName>
    </recommendedName>
</protein>
<organism evidence="2 3">
    <name type="scientific">Pseudomonas rhizophila</name>
    <dbReference type="NCBI Taxonomy" id="2045200"/>
    <lineage>
        <taxon>Bacteria</taxon>
        <taxon>Pseudomonadati</taxon>
        <taxon>Pseudomonadota</taxon>
        <taxon>Gammaproteobacteria</taxon>
        <taxon>Pseudomonadales</taxon>
        <taxon>Pseudomonadaceae</taxon>
        <taxon>Pseudomonas</taxon>
    </lineage>
</organism>
<dbReference type="Proteomes" id="UP000241936">
    <property type="component" value="Chromosome"/>
</dbReference>